<dbReference type="Proteomes" id="UP000054565">
    <property type="component" value="Unassembled WGS sequence"/>
</dbReference>
<evidence type="ECO:0000313" key="3">
    <source>
        <dbReference type="Proteomes" id="UP000054565"/>
    </source>
</evidence>
<evidence type="ECO:0000313" key="2">
    <source>
        <dbReference type="EMBL" id="KMP02068.1"/>
    </source>
</evidence>
<organism evidence="2 3">
    <name type="scientific">Coccidioides immitis RMSCC 2394</name>
    <dbReference type="NCBI Taxonomy" id="404692"/>
    <lineage>
        <taxon>Eukaryota</taxon>
        <taxon>Fungi</taxon>
        <taxon>Dikarya</taxon>
        <taxon>Ascomycota</taxon>
        <taxon>Pezizomycotina</taxon>
        <taxon>Eurotiomycetes</taxon>
        <taxon>Eurotiomycetidae</taxon>
        <taxon>Onygenales</taxon>
        <taxon>Onygenaceae</taxon>
        <taxon>Coccidioides</taxon>
    </lineage>
</organism>
<sequence>MFNDKVKRTSGKSTSRPGGAKTSNIEQVRMGVKTCNQHTKTWFMINIPECQCLDKASTMGLARPRTRNLESSGGRQEAAENWANILLDADKFPTFLEYLIHLNLRCKQRID</sequence>
<proteinExistence type="predicted"/>
<protein>
    <submittedName>
        <fullName evidence="2">Uncharacterized protein</fullName>
    </submittedName>
</protein>
<dbReference type="EMBL" id="DS028093">
    <property type="protein sequence ID" value="KMP02068.1"/>
    <property type="molecule type" value="Genomic_DNA"/>
</dbReference>
<dbReference type="AlphaFoldDB" id="A0A0J6Y5Y1"/>
<feature type="region of interest" description="Disordered" evidence="1">
    <location>
        <begin position="1"/>
        <end position="25"/>
    </location>
</feature>
<accession>A0A0J6Y5Y1</accession>
<gene>
    <name evidence="2" type="ORF">CIRG_02207</name>
</gene>
<name>A0A0J6Y5Y1_COCIT</name>
<reference evidence="3" key="1">
    <citation type="journal article" date="2010" name="Genome Res.">
        <title>Population genomic sequencing of Coccidioides fungi reveals recent hybridization and transposon control.</title>
        <authorList>
            <person name="Neafsey D.E."/>
            <person name="Barker B.M."/>
            <person name="Sharpton T.J."/>
            <person name="Stajich J.E."/>
            <person name="Park D.J."/>
            <person name="Whiston E."/>
            <person name="Hung C.-Y."/>
            <person name="McMahan C."/>
            <person name="White J."/>
            <person name="Sykes S."/>
            <person name="Heiman D."/>
            <person name="Young S."/>
            <person name="Zeng Q."/>
            <person name="Abouelleil A."/>
            <person name="Aftuck L."/>
            <person name="Bessette D."/>
            <person name="Brown A."/>
            <person name="FitzGerald M."/>
            <person name="Lui A."/>
            <person name="Macdonald J.P."/>
            <person name="Priest M."/>
            <person name="Orbach M.J."/>
            <person name="Galgiani J.N."/>
            <person name="Kirkland T.N."/>
            <person name="Cole G.T."/>
            <person name="Birren B.W."/>
            <person name="Henn M.R."/>
            <person name="Taylor J.W."/>
            <person name="Rounsley S.D."/>
        </authorList>
    </citation>
    <scope>NUCLEOTIDE SEQUENCE [LARGE SCALE GENOMIC DNA]</scope>
    <source>
        <strain evidence="3">RMSCC 2394</strain>
    </source>
</reference>
<feature type="compositionally biased region" description="Polar residues" evidence="1">
    <location>
        <begin position="11"/>
        <end position="25"/>
    </location>
</feature>
<evidence type="ECO:0000256" key="1">
    <source>
        <dbReference type="SAM" id="MobiDB-lite"/>
    </source>
</evidence>